<reference evidence="1 2" key="1">
    <citation type="submission" date="2019-10" db="EMBL/GenBank/DDBJ databases">
        <title>Nonomuraea sp. nov., isolated from Phyllanthus amarus.</title>
        <authorList>
            <person name="Klykleung N."/>
            <person name="Tanasupawat S."/>
        </authorList>
    </citation>
    <scope>NUCLEOTIDE SEQUENCE [LARGE SCALE GENOMIC DNA]</scope>
    <source>
        <strain evidence="1 2">PA1-10</strain>
    </source>
</reference>
<dbReference type="Proteomes" id="UP000312512">
    <property type="component" value="Unassembled WGS sequence"/>
</dbReference>
<gene>
    <name evidence="1" type="ORF">FH608_040605</name>
</gene>
<name>A0A5C4VIY7_9ACTN</name>
<proteinExistence type="predicted"/>
<dbReference type="RefSeq" id="WP_139635746.1">
    <property type="nucleotide sequence ID" value="NZ_CP045572.1"/>
</dbReference>
<accession>A0A5C4VIY7</accession>
<accession>A0A5P9YVK0</accession>
<evidence type="ECO:0000313" key="2">
    <source>
        <dbReference type="Proteomes" id="UP000312512"/>
    </source>
</evidence>
<dbReference type="OrthoDB" id="3539254at2"/>
<sequence>MTFKDHQHCAKNWPALDPKRDGVTHPENLRKRLAALAGLLEERLQELAGEAEGSAFDLQAKADLSMLQAQLESIERWGGGQDLSGTLRAGHRELTTIYHQVNQRLRDTIALIGSAGGVYHYATDATLNDGRPV</sequence>
<dbReference type="AlphaFoldDB" id="A0A5C4VIY7"/>
<comment type="caution">
    <text evidence="1">The sequence shown here is derived from an EMBL/GenBank/DDBJ whole genome shotgun (WGS) entry which is preliminary data.</text>
</comment>
<dbReference type="EMBL" id="VDLX02000021">
    <property type="protein sequence ID" value="KAB8189148.1"/>
    <property type="molecule type" value="Genomic_DNA"/>
</dbReference>
<keyword evidence="2" id="KW-1185">Reference proteome</keyword>
<evidence type="ECO:0000313" key="1">
    <source>
        <dbReference type="EMBL" id="KAB8189148.1"/>
    </source>
</evidence>
<organism evidence="1 2">
    <name type="scientific">Nonomuraea phyllanthi</name>
    <dbReference type="NCBI Taxonomy" id="2219224"/>
    <lineage>
        <taxon>Bacteria</taxon>
        <taxon>Bacillati</taxon>
        <taxon>Actinomycetota</taxon>
        <taxon>Actinomycetes</taxon>
        <taxon>Streptosporangiales</taxon>
        <taxon>Streptosporangiaceae</taxon>
        <taxon>Nonomuraea</taxon>
    </lineage>
</organism>
<protein>
    <submittedName>
        <fullName evidence="1">Uncharacterized protein</fullName>
    </submittedName>
</protein>